<dbReference type="EC" id="3.4.21.107" evidence="4"/>
<dbReference type="InterPro" id="IPR001940">
    <property type="entry name" value="Peptidase_S1C"/>
</dbReference>
<feature type="active site" description="Charge relay system" evidence="14">
    <location>
        <position position="108"/>
    </location>
</feature>
<dbReference type="GO" id="GO:0042597">
    <property type="term" value="C:periplasmic space"/>
    <property type="evidence" value="ECO:0007669"/>
    <property type="project" value="UniProtKB-SubCell"/>
</dbReference>
<comment type="subcellular location">
    <subcellularLocation>
        <location evidence="2">Periplasm</location>
    </subcellularLocation>
</comment>
<keyword evidence="9" id="KW-0574">Periplasm</keyword>
<dbReference type="NCBIfam" id="TIGR02037">
    <property type="entry name" value="degP_htrA_DO"/>
    <property type="match status" value="1"/>
</dbReference>
<protein>
    <recommendedName>
        <fullName evidence="5">Probable periplasmic serine endoprotease DegP-like</fullName>
        <ecNumber evidence="4">3.4.21.107</ecNumber>
    </recommendedName>
    <alternativeName>
        <fullName evidence="13">Protease Do</fullName>
    </alternativeName>
</protein>
<feature type="active site" description="Charge relay system" evidence="14">
    <location>
        <position position="214"/>
    </location>
</feature>
<feature type="binding site" evidence="15">
    <location>
        <begin position="212"/>
        <end position="214"/>
    </location>
    <ligand>
        <name>substrate</name>
    </ligand>
</feature>
<dbReference type="InterPro" id="IPR011782">
    <property type="entry name" value="Pept_S1C_Do"/>
</dbReference>
<evidence type="ECO:0000256" key="14">
    <source>
        <dbReference type="PIRSR" id="PIRSR611782-1"/>
    </source>
</evidence>
<reference evidence="18 19" key="1">
    <citation type="submission" date="2016-10" db="EMBL/GenBank/DDBJ databases">
        <authorList>
            <person name="de Groot N.N."/>
        </authorList>
    </citation>
    <scope>NUCLEOTIDE SEQUENCE [LARGE SCALE GENOMIC DNA]</scope>
    <source>
        <strain evidence="18 19">DSM 15269</strain>
    </source>
</reference>
<keyword evidence="11" id="KW-0720">Serine protease</keyword>
<dbReference type="GO" id="GO:0006508">
    <property type="term" value="P:proteolysis"/>
    <property type="evidence" value="ECO:0007669"/>
    <property type="project" value="UniProtKB-KW"/>
</dbReference>
<feature type="binding site" evidence="15">
    <location>
        <position position="108"/>
    </location>
    <ligand>
        <name>substrate</name>
    </ligand>
</feature>
<dbReference type="PRINTS" id="PR00834">
    <property type="entry name" value="PROTEASES2C"/>
</dbReference>
<gene>
    <name evidence="18" type="ORF">SAMN04488516_101133</name>
</gene>
<feature type="chain" id="PRO_5039165849" description="Probable periplasmic serine endoprotease DegP-like" evidence="16">
    <location>
        <begin position="24"/>
        <end position="472"/>
    </location>
</feature>
<keyword evidence="10" id="KW-0378">Hydrolase</keyword>
<keyword evidence="6 18" id="KW-0645">Protease</keyword>
<evidence type="ECO:0000256" key="10">
    <source>
        <dbReference type="ARBA" id="ARBA00022801"/>
    </source>
</evidence>
<evidence type="ECO:0000256" key="4">
    <source>
        <dbReference type="ARBA" id="ARBA00013035"/>
    </source>
</evidence>
<dbReference type="InterPro" id="IPR009003">
    <property type="entry name" value="Peptidase_S1_PA"/>
</dbReference>
<proteinExistence type="inferred from homology"/>
<feature type="binding site" evidence="15">
    <location>
        <begin position="230"/>
        <end position="234"/>
    </location>
    <ligand>
        <name>substrate</name>
    </ligand>
</feature>
<evidence type="ECO:0000256" key="6">
    <source>
        <dbReference type="ARBA" id="ARBA00022670"/>
    </source>
</evidence>
<evidence type="ECO:0000313" key="19">
    <source>
        <dbReference type="Proteomes" id="UP000199602"/>
    </source>
</evidence>
<feature type="domain" description="PDZ" evidence="17">
    <location>
        <begin position="367"/>
        <end position="458"/>
    </location>
</feature>
<dbReference type="STRING" id="206665.SAMN04488516_101133"/>
<keyword evidence="19" id="KW-1185">Reference proteome</keyword>
<accession>A0A1G9ZQK8</accession>
<organism evidence="18 19">
    <name type="scientific">Desulfonauticus submarinus</name>
    <dbReference type="NCBI Taxonomy" id="206665"/>
    <lineage>
        <taxon>Bacteria</taxon>
        <taxon>Pseudomonadati</taxon>
        <taxon>Thermodesulfobacteriota</taxon>
        <taxon>Desulfovibrionia</taxon>
        <taxon>Desulfovibrionales</taxon>
        <taxon>Desulfonauticaceae</taxon>
        <taxon>Desulfonauticus</taxon>
    </lineage>
</organism>
<evidence type="ECO:0000256" key="9">
    <source>
        <dbReference type="ARBA" id="ARBA00022764"/>
    </source>
</evidence>
<dbReference type="CDD" id="cd10839">
    <property type="entry name" value="cpPDZ1_DegP-like"/>
    <property type="match status" value="1"/>
</dbReference>
<feature type="binding site" evidence="15">
    <location>
        <position position="141"/>
    </location>
    <ligand>
        <name>substrate</name>
    </ligand>
</feature>
<dbReference type="PROSITE" id="PS50106">
    <property type="entry name" value="PDZ"/>
    <property type="match status" value="2"/>
</dbReference>
<dbReference type="PANTHER" id="PTHR22939:SF130">
    <property type="entry name" value="PERIPLASMIC SERINE ENDOPROTEASE DEGP-LIKE-RELATED"/>
    <property type="match status" value="1"/>
</dbReference>
<evidence type="ECO:0000256" key="13">
    <source>
        <dbReference type="ARBA" id="ARBA00032850"/>
    </source>
</evidence>
<evidence type="ECO:0000313" key="18">
    <source>
        <dbReference type="EMBL" id="SDN23659.1"/>
    </source>
</evidence>
<dbReference type="SUPFAM" id="SSF50156">
    <property type="entry name" value="PDZ domain-like"/>
    <property type="match status" value="2"/>
</dbReference>
<evidence type="ECO:0000256" key="11">
    <source>
        <dbReference type="ARBA" id="ARBA00022825"/>
    </source>
</evidence>
<evidence type="ECO:0000256" key="2">
    <source>
        <dbReference type="ARBA" id="ARBA00004418"/>
    </source>
</evidence>
<sequence length="472" mass="51253">MKKRVFFFNLVVSFLFLVSVAWAGLPDFTELAEKAGKAVVNIGTVKVIKGPNLRGFFHNFPRGGTPFDDFFDQFEKFFGRQLEKPRKQRSLGSGFIISPDGYIVTNNHVVEGADQIKVTFHSKNGEKTYNAKIVGTDPETDLALLKINAHNLPTLEFGDSDKLKVGQWVVAIGNPFGLDHTVTAGIVSAKGRVIGEGPYDNFIQTDASINPGNSGGPLLNLDGKVIGINTAIIASGQGIGFAIPSNLAKRVIEQLKKNKKVRRGWLGVTIQDVDENTAKALGLEKAKGALVASVTPGDPADKAGVKPGDVIIAVNGRPVEDSSDLTRKIGNLLPGTKITISVWRKGKIKELKVILGERDLRKLARTSSKVQEFTFGELGISVRPITPKEAKALGLNSVKGLLITAVEDNSLADRSDIRPGDVILEANGHEVDSVHELEKIYLKDAKPKKVLMLLLRRNGQNLFRTISLEDIK</sequence>
<feature type="active site" description="Charge relay system" evidence="14">
    <location>
        <position position="141"/>
    </location>
</feature>
<dbReference type="InterPro" id="IPR001478">
    <property type="entry name" value="PDZ"/>
</dbReference>
<dbReference type="SUPFAM" id="SSF50494">
    <property type="entry name" value="Trypsin-like serine proteases"/>
    <property type="match status" value="1"/>
</dbReference>
<evidence type="ECO:0000259" key="17">
    <source>
        <dbReference type="PROSITE" id="PS50106"/>
    </source>
</evidence>
<dbReference type="SMART" id="SM00228">
    <property type="entry name" value="PDZ"/>
    <property type="match status" value="2"/>
</dbReference>
<keyword evidence="8" id="KW-0677">Repeat</keyword>
<dbReference type="Pfam" id="PF13365">
    <property type="entry name" value="Trypsin_2"/>
    <property type="match status" value="1"/>
</dbReference>
<dbReference type="RefSeq" id="WP_092061816.1">
    <property type="nucleotide sequence ID" value="NZ_FNIN01000001.1"/>
</dbReference>
<evidence type="ECO:0000256" key="1">
    <source>
        <dbReference type="ARBA" id="ARBA00001772"/>
    </source>
</evidence>
<dbReference type="AlphaFoldDB" id="A0A1G9ZQK8"/>
<dbReference type="InterPro" id="IPR036034">
    <property type="entry name" value="PDZ_sf"/>
</dbReference>
<evidence type="ECO:0000256" key="5">
    <source>
        <dbReference type="ARBA" id="ARBA00013958"/>
    </source>
</evidence>
<evidence type="ECO:0000256" key="16">
    <source>
        <dbReference type="SAM" id="SignalP"/>
    </source>
</evidence>
<dbReference type="EMBL" id="FNIN01000001">
    <property type="protein sequence ID" value="SDN23659.1"/>
    <property type="molecule type" value="Genomic_DNA"/>
</dbReference>
<dbReference type="OrthoDB" id="9758917at2"/>
<dbReference type="FunFam" id="2.40.10.120:FF:000007">
    <property type="entry name" value="Periplasmic serine endoprotease DegP-like"/>
    <property type="match status" value="1"/>
</dbReference>
<name>A0A1G9ZQK8_9BACT</name>
<comment type="similarity">
    <text evidence="3">Belongs to the peptidase S1C family.</text>
</comment>
<evidence type="ECO:0000256" key="3">
    <source>
        <dbReference type="ARBA" id="ARBA00010541"/>
    </source>
</evidence>
<dbReference type="GO" id="GO:0004252">
    <property type="term" value="F:serine-type endopeptidase activity"/>
    <property type="evidence" value="ECO:0007669"/>
    <property type="project" value="InterPro"/>
</dbReference>
<comment type="catalytic activity">
    <reaction evidence="1">
        <text>Acts on substrates that are at least partially unfolded. The cleavage site P1 residue is normally between a pair of hydrophobic residues, such as Val-|-Val.</text>
        <dbReference type="EC" id="3.4.21.107"/>
    </reaction>
</comment>
<evidence type="ECO:0000256" key="8">
    <source>
        <dbReference type="ARBA" id="ARBA00022737"/>
    </source>
</evidence>
<keyword evidence="7 16" id="KW-0732">Signal</keyword>
<evidence type="ECO:0000256" key="12">
    <source>
        <dbReference type="ARBA" id="ARBA00023016"/>
    </source>
</evidence>
<dbReference type="Gene3D" id="2.30.42.10">
    <property type="match status" value="2"/>
</dbReference>
<dbReference type="Gene3D" id="2.40.10.120">
    <property type="match status" value="1"/>
</dbReference>
<evidence type="ECO:0000256" key="15">
    <source>
        <dbReference type="PIRSR" id="PIRSR611782-2"/>
    </source>
</evidence>
<feature type="domain" description="PDZ" evidence="17">
    <location>
        <begin position="252"/>
        <end position="323"/>
    </location>
</feature>
<keyword evidence="12" id="KW-0346">Stress response</keyword>
<dbReference type="PANTHER" id="PTHR22939">
    <property type="entry name" value="SERINE PROTEASE FAMILY S1C HTRA-RELATED"/>
    <property type="match status" value="1"/>
</dbReference>
<evidence type="ECO:0000256" key="7">
    <source>
        <dbReference type="ARBA" id="ARBA00022729"/>
    </source>
</evidence>
<feature type="signal peptide" evidence="16">
    <location>
        <begin position="1"/>
        <end position="23"/>
    </location>
</feature>
<dbReference type="Proteomes" id="UP000199602">
    <property type="component" value="Unassembled WGS sequence"/>
</dbReference>
<dbReference type="Pfam" id="PF13180">
    <property type="entry name" value="PDZ_2"/>
    <property type="match status" value="2"/>
</dbReference>